<dbReference type="RefSeq" id="WP_202881263.1">
    <property type="nucleotide sequence ID" value="NZ_JACCAB010000001.1"/>
</dbReference>
<evidence type="ECO:0000313" key="1">
    <source>
        <dbReference type="EMBL" id="NYG08462.1"/>
    </source>
</evidence>
<proteinExistence type="predicted"/>
<reference evidence="1 2" key="1">
    <citation type="submission" date="2020-07" db="EMBL/GenBank/DDBJ databases">
        <title>Sequencing the genomes of 1000 actinobacteria strains.</title>
        <authorList>
            <person name="Klenk H.-P."/>
        </authorList>
    </citation>
    <scope>NUCLEOTIDE SEQUENCE [LARGE SCALE GENOMIC DNA]</scope>
    <source>
        <strain evidence="1 2">DSM 23987</strain>
    </source>
</reference>
<comment type="caution">
    <text evidence="1">The sequence shown here is derived from an EMBL/GenBank/DDBJ whole genome shotgun (WGS) entry which is preliminary data.</text>
</comment>
<dbReference type="AlphaFoldDB" id="A0A852WTE4"/>
<sequence>MAEDRPTVDPSDQSRHARLAHLLGEIEHGQVHTPAWLRATSPENRLPVALAILAAIALQLRLPDRYGLQPR</sequence>
<keyword evidence="2" id="KW-1185">Reference proteome</keyword>
<evidence type="ECO:0000313" key="2">
    <source>
        <dbReference type="Proteomes" id="UP000573599"/>
    </source>
</evidence>
<dbReference type="Proteomes" id="UP000573599">
    <property type="component" value="Unassembled WGS sequence"/>
</dbReference>
<dbReference type="EMBL" id="JACCAB010000001">
    <property type="protein sequence ID" value="NYG08462.1"/>
    <property type="molecule type" value="Genomic_DNA"/>
</dbReference>
<name>A0A852WTE4_9MICO</name>
<organism evidence="1 2">
    <name type="scientific">Pedococcus badiiscoriae</name>
    <dbReference type="NCBI Taxonomy" id="642776"/>
    <lineage>
        <taxon>Bacteria</taxon>
        <taxon>Bacillati</taxon>
        <taxon>Actinomycetota</taxon>
        <taxon>Actinomycetes</taxon>
        <taxon>Micrococcales</taxon>
        <taxon>Intrasporangiaceae</taxon>
        <taxon>Pedococcus</taxon>
    </lineage>
</organism>
<gene>
    <name evidence="1" type="ORF">BJ986_002949</name>
</gene>
<accession>A0A852WTE4</accession>
<protein>
    <submittedName>
        <fullName evidence="1">Uncharacterized protein</fullName>
    </submittedName>
</protein>